<feature type="region of interest" description="Disordered" evidence="6">
    <location>
        <begin position="23"/>
        <end position="70"/>
    </location>
</feature>
<keyword evidence="2 5" id="KW-0863">Zinc-finger</keyword>
<feature type="compositionally biased region" description="Basic and acidic residues" evidence="6">
    <location>
        <begin position="41"/>
        <end position="63"/>
    </location>
</feature>
<dbReference type="RefSeq" id="XP_020095159.1">
    <property type="nucleotide sequence ID" value="XM_020239570.1"/>
</dbReference>
<evidence type="ECO:0000256" key="6">
    <source>
        <dbReference type="SAM" id="MobiDB-lite"/>
    </source>
</evidence>
<dbReference type="PROSITE" id="PS50103">
    <property type="entry name" value="ZF_C3H1"/>
    <property type="match status" value="1"/>
</dbReference>
<dbReference type="AlphaFoldDB" id="A0A6P5FGT1"/>
<dbReference type="InterPro" id="IPR036855">
    <property type="entry name" value="Znf_CCCH_sf"/>
</dbReference>
<dbReference type="SUPFAM" id="SSF90229">
    <property type="entry name" value="CCCH zinc finger"/>
    <property type="match status" value="1"/>
</dbReference>
<dbReference type="GeneID" id="109714857"/>
<evidence type="ECO:0000313" key="11">
    <source>
        <dbReference type="RefSeq" id="XP_020095159.1"/>
    </source>
</evidence>
<dbReference type="PROSITE" id="PS00518">
    <property type="entry name" value="ZF_RING_1"/>
    <property type="match status" value="1"/>
</dbReference>
<accession>A0A6P5FGT1</accession>
<dbReference type="InterPro" id="IPR017907">
    <property type="entry name" value="Znf_RING_CS"/>
</dbReference>
<organism evidence="11">
    <name type="scientific">Ananas comosus</name>
    <name type="common">Pineapple</name>
    <name type="synonym">Ananas ananas</name>
    <dbReference type="NCBI Taxonomy" id="4615"/>
    <lineage>
        <taxon>Eukaryota</taxon>
        <taxon>Viridiplantae</taxon>
        <taxon>Streptophyta</taxon>
        <taxon>Embryophyta</taxon>
        <taxon>Tracheophyta</taxon>
        <taxon>Spermatophyta</taxon>
        <taxon>Magnoliopsida</taxon>
        <taxon>Liliopsida</taxon>
        <taxon>Poales</taxon>
        <taxon>Bromeliaceae</taxon>
        <taxon>Bromelioideae</taxon>
        <taxon>Ananas</taxon>
    </lineage>
</organism>
<evidence type="ECO:0000313" key="9">
    <source>
        <dbReference type="Proteomes" id="UP000515123"/>
    </source>
</evidence>
<evidence type="ECO:0000259" key="8">
    <source>
        <dbReference type="PROSITE" id="PS50103"/>
    </source>
</evidence>
<feature type="zinc finger region" description="C3H1-type" evidence="5">
    <location>
        <begin position="89"/>
        <end position="117"/>
    </location>
</feature>
<evidence type="ECO:0000256" key="2">
    <source>
        <dbReference type="ARBA" id="ARBA00022771"/>
    </source>
</evidence>
<dbReference type="SUPFAM" id="SSF57850">
    <property type="entry name" value="RING/U-box"/>
    <property type="match status" value="1"/>
</dbReference>
<dbReference type="Pfam" id="PF00642">
    <property type="entry name" value="zf-CCCH"/>
    <property type="match status" value="1"/>
</dbReference>
<evidence type="ECO:0000256" key="5">
    <source>
        <dbReference type="PROSITE-ProRule" id="PRU00723"/>
    </source>
</evidence>
<name>A0A6P5FGT1_ANACO</name>
<dbReference type="InterPro" id="IPR000571">
    <property type="entry name" value="Znf_CCCH"/>
</dbReference>
<gene>
    <name evidence="10 11 12" type="primary">LOC109714857</name>
</gene>
<dbReference type="GO" id="GO:0003677">
    <property type="term" value="F:DNA binding"/>
    <property type="evidence" value="ECO:0007669"/>
    <property type="project" value="UniProtKB-KW"/>
</dbReference>
<dbReference type="PANTHER" id="PTHR12930:SF0">
    <property type="entry name" value="RING FINGER PROTEIN 113B"/>
    <property type="match status" value="1"/>
</dbReference>
<dbReference type="FunFam" id="3.30.40.10:FF:000045">
    <property type="entry name" value="RING finger protein 113A"/>
    <property type="match status" value="1"/>
</dbReference>
<dbReference type="PROSITE" id="PS50089">
    <property type="entry name" value="ZF_RING_2"/>
    <property type="match status" value="1"/>
</dbReference>
<dbReference type="GO" id="GO:0034247">
    <property type="term" value="P:snoRNA splicing"/>
    <property type="evidence" value="ECO:0007669"/>
    <property type="project" value="TreeGrafter"/>
</dbReference>
<keyword evidence="3 5" id="KW-0862">Zinc</keyword>
<dbReference type="Gene3D" id="3.30.40.10">
    <property type="entry name" value="Zinc/RING finger domain, C3HC4 (zinc finger)"/>
    <property type="match status" value="1"/>
</dbReference>
<dbReference type="CDD" id="cd16539">
    <property type="entry name" value="RING-HC_RNF113A_B"/>
    <property type="match status" value="1"/>
</dbReference>
<evidence type="ECO:0000256" key="3">
    <source>
        <dbReference type="ARBA" id="ARBA00022833"/>
    </source>
</evidence>
<dbReference type="RefSeq" id="XP_020095158.1">
    <property type="nucleotide sequence ID" value="XM_020239569.1"/>
</dbReference>
<evidence type="ECO:0000256" key="4">
    <source>
        <dbReference type="ARBA" id="ARBA00023125"/>
    </source>
</evidence>
<feature type="region of interest" description="Disordered" evidence="6">
    <location>
        <begin position="123"/>
        <end position="157"/>
    </location>
</feature>
<evidence type="ECO:0000313" key="12">
    <source>
        <dbReference type="RefSeq" id="XP_020095160.1"/>
    </source>
</evidence>
<dbReference type="GO" id="GO:0008270">
    <property type="term" value="F:zinc ion binding"/>
    <property type="evidence" value="ECO:0007669"/>
    <property type="project" value="UniProtKB-KW"/>
</dbReference>
<dbReference type="PANTHER" id="PTHR12930">
    <property type="entry name" value="ZINC FINGER PROTEIN 183"/>
    <property type="match status" value="1"/>
</dbReference>
<dbReference type="GO" id="GO:0005684">
    <property type="term" value="C:U2-type spliceosomal complex"/>
    <property type="evidence" value="ECO:0007669"/>
    <property type="project" value="TreeGrafter"/>
</dbReference>
<dbReference type="RefSeq" id="XP_020095160.1">
    <property type="nucleotide sequence ID" value="XM_020239571.1"/>
</dbReference>
<sequence length="231" mass="24967">MNGDLSVCSSSSSLFCFDSSGSVQVDHDSRATAAADADAAETLRRGPKSKSERSGRGGGKESLYKGMGGKGGYGPLRAPAHVRASARFDYQPDVCEDYKETGFCGYGEACKFLQDRGDYKSGWQLDKESRSGTTPRRRRRQCSGGEGGDDDGTDGTDADGNGDELPFACSICRLPFRDPVVTKCKHYFCGNCALKLYSKNKKCFVCNKPTLGIFSTAHEIRKKMAALDRGI</sequence>
<keyword evidence="9" id="KW-1185">Reference proteome</keyword>
<protein>
    <submittedName>
        <fullName evidence="10 11">Zinc finger CCCH domain-containing protein 15-like isoform X2</fullName>
    </submittedName>
</protein>
<evidence type="ECO:0000259" key="7">
    <source>
        <dbReference type="PROSITE" id="PS50089"/>
    </source>
</evidence>
<keyword evidence="1 5" id="KW-0479">Metal-binding</keyword>
<dbReference type="InterPro" id="IPR001841">
    <property type="entry name" value="Znf_RING"/>
</dbReference>
<dbReference type="InterPro" id="IPR013083">
    <property type="entry name" value="Znf_RING/FYVE/PHD"/>
</dbReference>
<dbReference type="SMART" id="SM00184">
    <property type="entry name" value="RING"/>
    <property type="match status" value="1"/>
</dbReference>
<evidence type="ECO:0000256" key="1">
    <source>
        <dbReference type="ARBA" id="ARBA00022723"/>
    </source>
</evidence>
<feature type="compositionally biased region" description="Acidic residues" evidence="6">
    <location>
        <begin position="147"/>
        <end position="157"/>
    </location>
</feature>
<keyword evidence="4" id="KW-0238">DNA-binding</keyword>
<evidence type="ECO:0000313" key="10">
    <source>
        <dbReference type="RefSeq" id="XP_020095158.1"/>
    </source>
</evidence>
<dbReference type="Pfam" id="PF13920">
    <property type="entry name" value="zf-C3HC4_3"/>
    <property type="match status" value="1"/>
</dbReference>
<proteinExistence type="predicted"/>
<reference evidence="10 11" key="2">
    <citation type="submission" date="2025-04" db="UniProtKB">
        <authorList>
            <consortium name="RefSeq"/>
        </authorList>
    </citation>
    <scope>IDENTIFICATION</scope>
    <source>
        <tissue evidence="10 11">Leaf</tissue>
    </source>
</reference>
<dbReference type="Proteomes" id="UP000515123">
    <property type="component" value="Linkage group 9"/>
</dbReference>
<feature type="domain" description="C3H1-type" evidence="8">
    <location>
        <begin position="89"/>
        <end position="117"/>
    </location>
</feature>
<dbReference type="InterPro" id="IPR039971">
    <property type="entry name" value="CWC24-like"/>
</dbReference>
<feature type="domain" description="RING-type" evidence="7">
    <location>
        <begin position="169"/>
        <end position="207"/>
    </location>
</feature>
<reference evidence="9" key="1">
    <citation type="journal article" date="2015" name="Nat. Genet.">
        <title>The pineapple genome and the evolution of CAM photosynthesis.</title>
        <authorList>
            <person name="Ming R."/>
            <person name="VanBuren R."/>
            <person name="Wai C.M."/>
            <person name="Tang H."/>
            <person name="Schatz M.C."/>
            <person name="Bowers J.E."/>
            <person name="Lyons E."/>
            <person name="Wang M.L."/>
            <person name="Chen J."/>
            <person name="Biggers E."/>
            <person name="Zhang J."/>
            <person name="Huang L."/>
            <person name="Zhang L."/>
            <person name="Miao W."/>
            <person name="Zhang J."/>
            <person name="Ye Z."/>
            <person name="Miao C."/>
            <person name="Lin Z."/>
            <person name="Wang H."/>
            <person name="Zhou H."/>
            <person name="Yim W.C."/>
            <person name="Priest H.D."/>
            <person name="Zheng C."/>
            <person name="Woodhouse M."/>
            <person name="Edger P.P."/>
            <person name="Guyot R."/>
            <person name="Guo H.B."/>
            <person name="Guo H."/>
            <person name="Zheng G."/>
            <person name="Singh R."/>
            <person name="Sharma A."/>
            <person name="Min X."/>
            <person name="Zheng Y."/>
            <person name="Lee H."/>
            <person name="Gurtowski J."/>
            <person name="Sedlazeck F.J."/>
            <person name="Harkess A."/>
            <person name="McKain M.R."/>
            <person name="Liao Z."/>
            <person name="Fang J."/>
            <person name="Liu J."/>
            <person name="Zhang X."/>
            <person name="Zhang Q."/>
            <person name="Hu W."/>
            <person name="Qin Y."/>
            <person name="Wang K."/>
            <person name="Chen L.Y."/>
            <person name="Shirley N."/>
            <person name="Lin Y.R."/>
            <person name="Liu L.Y."/>
            <person name="Hernandez A.G."/>
            <person name="Wright C.L."/>
            <person name="Bulone V."/>
            <person name="Tuskan G.A."/>
            <person name="Heath K."/>
            <person name="Zee F."/>
            <person name="Moore P.H."/>
            <person name="Sunkar R."/>
            <person name="Leebens-Mack J.H."/>
            <person name="Mockler T."/>
            <person name="Bennetzen J.L."/>
            <person name="Freeling M."/>
            <person name="Sankoff D."/>
            <person name="Paterson A.H."/>
            <person name="Zhu X."/>
            <person name="Yang X."/>
            <person name="Smith J.A."/>
            <person name="Cushman J.C."/>
            <person name="Paull R.E."/>
            <person name="Yu Q."/>
        </authorList>
    </citation>
    <scope>NUCLEOTIDE SEQUENCE [LARGE SCALE GENOMIC DNA]</scope>
    <source>
        <strain evidence="9">cv. F153</strain>
    </source>
</reference>